<dbReference type="GO" id="GO:0043565">
    <property type="term" value="F:sequence-specific DNA binding"/>
    <property type="evidence" value="ECO:0007669"/>
    <property type="project" value="InterPro"/>
</dbReference>
<protein>
    <submittedName>
        <fullName evidence="3">AraC family transcriptional regulator</fullName>
    </submittedName>
</protein>
<dbReference type="InterPro" id="IPR052158">
    <property type="entry name" value="INH-QAR"/>
</dbReference>
<dbReference type="EMBL" id="NTME01000005">
    <property type="protein sequence ID" value="PBJ96433.1"/>
    <property type="molecule type" value="Genomic_DNA"/>
</dbReference>
<dbReference type="GO" id="GO:0003700">
    <property type="term" value="F:DNA-binding transcription factor activity"/>
    <property type="evidence" value="ECO:0007669"/>
    <property type="project" value="InterPro"/>
</dbReference>
<reference evidence="3 4" key="1">
    <citation type="submission" date="2017-09" db="EMBL/GenBank/DDBJ databases">
        <authorList>
            <person name="Ehlers B."/>
            <person name="Leendertz F.H."/>
        </authorList>
    </citation>
    <scope>NUCLEOTIDE SEQUENCE [LARGE SCALE GENOMIC DNA]</scope>
    <source>
        <strain evidence="3 4">DJ-1</strain>
    </source>
</reference>
<dbReference type="PANTHER" id="PTHR43130">
    <property type="entry name" value="ARAC-FAMILY TRANSCRIPTIONAL REGULATOR"/>
    <property type="match status" value="1"/>
</dbReference>
<dbReference type="Proteomes" id="UP000218102">
    <property type="component" value="Unassembled WGS sequence"/>
</dbReference>
<dbReference type="InterPro" id="IPR018060">
    <property type="entry name" value="HTH_AraC"/>
</dbReference>
<dbReference type="SUPFAM" id="SSF46689">
    <property type="entry name" value="Homeodomain-like"/>
    <property type="match status" value="2"/>
</dbReference>
<dbReference type="AlphaFoldDB" id="A0A0B5K7A1"/>
<dbReference type="PROSITE" id="PS01124">
    <property type="entry name" value="HTH_ARAC_FAMILY_2"/>
    <property type="match status" value="1"/>
</dbReference>
<dbReference type="Pfam" id="PF12833">
    <property type="entry name" value="HTH_18"/>
    <property type="match status" value="1"/>
</dbReference>
<dbReference type="PANTHER" id="PTHR43130:SF3">
    <property type="entry name" value="HTH-TYPE TRANSCRIPTIONAL REGULATOR RV1931C"/>
    <property type="match status" value="1"/>
</dbReference>
<dbReference type="CDD" id="cd03137">
    <property type="entry name" value="GATase1_AraC_1"/>
    <property type="match status" value="1"/>
</dbReference>
<organism evidence="3 4">
    <name type="scientific">Pseudomonas plecoglossicida</name>
    <dbReference type="NCBI Taxonomy" id="70775"/>
    <lineage>
        <taxon>Bacteria</taxon>
        <taxon>Pseudomonadati</taxon>
        <taxon>Pseudomonadota</taxon>
        <taxon>Gammaproteobacteria</taxon>
        <taxon>Pseudomonadales</taxon>
        <taxon>Pseudomonadaceae</taxon>
        <taxon>Pseudomonas</taxon>
    </lineage>
</organism>
<keyword evidence="1" id="KW-0805">Transcription regulation</keyword>
<dbReference type="Gene3D" id="3.40.50.880">
    <property type="match status" value="1"/>
</dbReference>
<evidence type="ECO:0000256" key="2">
    <source>
        <dbReference type="ARBA" id="ARBA00023163"/>
    </source>
</evidence>
<dbReference type="SMART" id="SM00342">
    <property type="entry name" value="HTH_ARAC"/>
    <property type="match status" value="1"/>
</dbReference>
<evidence type="ECO:0000313" key="3">
    <source>
        <dbReference type="EMBL" id="PBJ96433.1"/>
    </source>
</evidence>
<proteinExistence type="predicted"/>
<comment type="caution">
    <text evidence="3">The sequence shown here is derived from an EMBL/GenBank/DDBJ whole genome shotgun (WGS) entry which is preliminary data.</text>
</comment>
<gene>
    <name evidence="3" type="ORF">CMV24_06825</name>
</gene>
<evidence type="ECO:0000256" key="1">
    <source>
        <dbReference type="ARBA" id="ARBA00023015"/>
    </source>
</evidence>
<dbReference type="SUPFAM" id="SSF52317">
    <property type="entry name" value="Class I glutamine amidotransferase-like"/>
    <property type="match status" value="1"/>
</dbReference>
<dbReference type="Pfam" id="PF01965">
    <property type="entry name" value="DJ-1_PfpI"/>
    <property type="match status" value="1"/>
</dbReference>
<keyword evidence="2" id="KW-0804">Transcription</keyword>
<dbReference type="InterPro" id="IPR029062">
    <property type="entry name" value="Class_I_gatase-like"/>
</dbReference>
<sequence>MRTIWFLLLPGTHILDLGGPLQIMASLEELQLAPVNVRCIAARQQVSSFQGVTLSGLHQLPERLAPQDLLFVVGNKLSATPAETAILTATALWLAKVVRQTPDIKLCSICTGAFLLGEAGLLDGRQCTTHHRYVDLLRMRYPAAKVLENRLFVEDDGVFTSAGVSSGTDLALHIVSLEFGKVVANQVAQELVIYRRRAGEDVQLRAADLARNHIHPLVHAAQDYIDAHLGTHFSFEQLASQFNVSYRHLARLFRDNTGQTLQSYLRTQRIDLARELLRSSHLNVEQIAERCGYGSSHAFRLAWRQEMPQPPLQFRHALAHERA</sequence>
<accession>A0A0B5K7A1</accession>
<dbReference type="Gene3D" id="1.10.10.60">
    <property type="entry name" value="Homeodomain-like"/>
    <property type="match status" value="2"/>
</dbReference>
<dbReference type="RefSeq" id="WP_023663289.1">
    <property type="nucleotide sequence ID" value="NZ_CP010359.1"/>
</dbReference>
<dbReference type="KEGG" id="ppj:RK21_00772"/>
<dbReference type="InterPro" id="IPR002818">
    <property type="entry name" value="DJ-1/PfpI"/>
</dbReference>
<name>A0A0B5K7A1_PSEDL</name>
<dbReference type="InterPro" id="IPR009057">
    <property type="entry name" value="Homeodomain-like_sf"/>
</dbReference>
<evidence type="ECO:0000313" key="4">
    <source>
        <dbReference type="Proteomes" id="UP000218102"/>
    </source>
</evidence>